<dbReference type="VEuPathDB" id="FungiDB:TRIVIDRAFT_91410"/>
<protein>
    <recommendedName>
        <fullName evidence="4">Cyanovirin-N domain-containing protein</fullName>
    </recommendedName>
</protein>
<reference evidence="2 3" key="1">
    <citation type="journal article" date="2011" name="Genome Biol.">
        <title>Comparative genome sequence analysis underscores mycoparasitism as the ancestral life style of Trichoderma.</title>
        <authorList>
            <person name="Kubicek C.P."/>
            <person name="Herrera-Estrella A."/>
            <person name="Seidl-Seiboth V."/>
            <person name="Martinez D.A."/>
            <person name="Druzhinina I.S."/>
            <person name="Thon M."/>
            <person name="Zeilinger S."/>
            <person name="Casas-Flores S."/>
            <person name="Horwitz B.A."/>
            <person name="Mukherjee P.K."/>
            <person name="Mukherjee M."/>
            <person name="Kredics L."/>
            <person name="Alcaraz L.D."/>
            <person name="Aerts A."/>
            <person name="Antal Z."/>
            <person name="Atanasova L."/>
            <person name="Cervantes-Badillo M.G."/>
            <person name="Challacombe J."/>
            <person name="Chertkov O."/>
            <person name="McCluskey K."/>
            <person name="Coulpier F."/>
            <person name="Deshpande N."/>
            <person name="von Doehren H."/>
            <person name="Ebbole D.J."/>
            <person name="Esquivel-Naranjo E.U."/>
            <person name="Fekete E."/>
            <person name="Flipphi M."/>
            <person name="Glaser F."/>
            <person name="Gomez-Rodriguez E.Y."/>
            <person name="Gruber S."/>
            <person name="Han C."/>
            <person name="Henrissat B."/>
            <person name="Hermosa R."/>
            <person name="Hernandez-Onate M."/>
            <person name="Karaffa L."/>
            <person name="Kosti I."/>
            <person name="Le Crom S."/>
            <person name="Lindquist E."/>
            <person name="Lucas S."/>
            <person name="Luebeck M."/>
            <person name="Luebeck P.S."/>
            <person name="Margeot A."/>
            <person name="Metz B."/>
            <person name="Misra M."/>
            <person name="Nevalainen H."/>
            <person name="Omann M."/>
            <person name="Packer N."/>
            <person name="Perrone G."/>
            <person name="Uresti-Rivera E.E."/>
            <person name="Salamov A."/>
            <person name="Schmoll M."/>
            <person name="Seiboth B."/>
            <person name="Shapiro H."/>
            <person name="Sukno S."/>
            <person name="Tamayo-Ramos J.A."/>
            <person name="Tisch D."/>
            <person name="Wiest A."/>
            <person name="Wilkinson H.H."/>
            <person name="Zhang M."/>
            <person name="Coutinho P.M."/>
            <person name="Kenerley C.M."/>
            <person name="Monte E."/>
            <person name="Baker S.E."/>
            <person name="Grigoriev I.V."/>
        </authorList>
    </citation>
    <scope>NUCLEOTIDE SEQUENCE [LARGE SCALE GENOMIC DNA]</scope>
    <source>
        <strain evidence="3">Gv29-8 / FGSC 10586</strain>
    </source>
</reference>
<evidence type="ECO:0000313" key="3">
    <source>
        <dbReference type="Proteomes" id="UP000007115"/>
    </source>
</evidence>
<keyword evidence="1" id="KW-0732">Signal</keyword>
<accession>G9MS90</accession>
<dbReference type="Proteomes" id="UP000007115">
    <property type="component" value="Unassembled WGS sequence"/>
</dbReference>
<gene>
    <name evidence="2" type="ORF">TRIVIDRAFT_91410</name>
</gene>
<sequence>MHNTNTRLFGLFTVLMITPLVFAAPGNGDGIKSATIPDYDIDKLNISTPISSEPTVYPGPGLPSLESLGLTSSNLFNDSFMKTYLADKATNTATTQPPLLASKAYTPQGLHSLEKRFTNRCLNDTNGVGYGTQAGLTACYNYLSSLGTTECAANSNGIVMCYATVNGFTSYVTGQPINTTTYAASYCRDVATGMAWGILACVWCPKGWSDCVAESLSAAYGNGNLIIRNWGNAFP</sequence>
<evidence type="ECO:0000256" key="1">
    <source>
        <dbReference type="SAM" id="SignalP"/>
    </source>
</evidence>
<keyword evidence="3" id="KW-1185">Reference proteome</keyword>
<dbReference type="AlphaFoldDB" id="G9MS90"/>
<feature type="chain" id="PRO_5003523632" description="Cyanovirin-N domain-containing protein" evidence="1">
    <location>
        <begin position="24"/>
        <end position="235"/>
    </location>
</feature>
<dbReference type="eggNOG" id="ENOG502SSJ2">
    <property type="taxonomic scope" value="Eukaryota"/>
</dbReference>
<dbReference type="EMBL" id="ABDF02000006">
    <property type="protein sequence ID" value="EHK23198.1"/>
    <property type="molecule type" value="Genomic_DNA"/>
</dbReference>
<organism evidence="2 3">
    <name type="scientific">Hypocrea virens (strain Gv29-8 / FGSC 10586)</name>
    <name type="common">Gliocladium virens</name>
    <name type="synonym">Trichoderma virens</name>
    <dbReference type="NCBI Taxonomy" id="413071"/>
    <lineage>
        <taxon>Eukaryota</taxon>
        <taxon>Fungi</taxon>
        <taxon>Dikarya</taxon>
        <taxon>Ascomycota</taxon>
        <taxon>Pezizomycotina</taxon>
        <taxon>Sordariomycetes</taxon>
        <taxon>Hypocreomycetidae</taxon>
        <taxon>Hypocreales</taxon>
        <taxon>Hypocreaceae</taxon>
        <taxon>Trichoderma</taxon>
    </lineage>
</organism>
<feature type="signal peptide" evidence="1">
    <location>
        <begin position="1"/>
        <end position="23"/>
    </location>
</feature>
<dbReference type="GeneID" id="25798994"/>
<dbReference type="OMA" id="PINTTTY"/>
<comment type="caution">
    <text evidence="2">The sequence shown here is derived from an EMBL/GenBank/DDBJ whole genome shotgun (WGS) entry which is preliminary data.</text>
</comment>
<evidence type="ECO:0000313" key="2">
    <source>
        <dbReference type="EMBL" id="EHK23198.1"/>
    </source>
</evidence>
<dbReference type="HOGENOM" id="CLU_101873_1_0_1"/>
<name>G9MS90_HYPVG</name>
<dbReference type="InParanoid" id="G9MS90"/>
<evidence type="ECO:0008006" key="4">
    <source>
        <dbReference type="Google" id="ProtNLM"/>
    </source>
</evidence>
<dbReference type="STRING" id="413071.G9MS90"/>
<dbReference type="OrthoDB" id="2686356at2759"/>
<proteinExistence type="predicted"/>
<dbReference type="RefSeq" id="XP_013957392.1">
    <property type="nucleotide sequence ID" value="XM_014101917.1"/>
</dbReference>